<dbReference type="RefSeq" id="WP_264729205.1">
    <property type="nucleotide sequence ID" value="NZ_JAPDNR010000001.1"/>
</dbReference>
<keyword evidence="2" id="KW-1185">Reference proteome</keyword>
<dbReference type="PROSITE" id="PS51257">
    <property type="entry name" value="PROKAR_LIPOPROTEIN"/>
    <property type="match status" value="1"/>
</dbReference>
<evidence type="ECO:0000313" key="1">
    <source>
        <dbReference type="EMBL" id="MCW3483685.1"/>
    </source>
</evidence>
<protein>
    <submittedName>
        <fullName evidence="1">Uncharacterized protein</fullName>
    </submittedName>
</protein>
<sequence>MKHTLLVMIGFAWLLAGYSCKKGDQGDPGPAGTANVTYSEWFTPTPYTRDTVFGTWGFYYNKAAPQITQQVLDNGTVLTFGKLLGYVSDIWPRTQVSQLPISITYKFGANPTLDVWSALLSPGNLRIRLTNDRNAYSSVNSIHQFRYIIIPGGTSMARQANLSYHEICKQYNIPE</sequence>
<accession>A0ABT3IIQ6</accession>
<reference evidence="1 2" key="1">
    <citation type="submission" date="2022-10" db="EMBL/GenBank/DDBJ databases">
        <title>Chitinophaga nivalis PC15 sp. nov., isolated from Pyeongchang county, South Korea.</title>
        <authorList>
            <person name="Trinh H.N."/>
        </authorList>
    </citation>
    <scope>NUCLEOTIDE SEQUENCE [LARGE SCALE GENOMIC DNA]</scope>
    <source>
        <strain evidence="1 2">PC14</strain>
    </source>
</reference>
<dbReference type="EMBL" id="JAPDNS010000001">
    <property type="protein sequence ID" value="MCW3483685.1"/>
    <property type="molecule type" value="Genomic_DNA"/>
</dbReference>
<proteinExistence type="predicted"/>
<evidence type="ECO:0000313" key="2">
    <source>
        <dbReference type="Proteomes" id="UP001207742"/>
    </source>
</evidence>
<dbReference type="Proteomes" id="UP001207742">
    <property type="component" value="Unassembled WGS sequence"/>
</dbReference>
<name>A0ABT3IIQ6_9BACT</name>
<gene>
    <name evidence="1" type="ORF">OL497_07255</name>
</gene>
<organism evidence="1 2">
    <name type="scientific">Chitinophaga nivalis</name>
    <dbReference type="NCBI Taxonomy" id="2991709"/>
    <lineage>
        <taxon>Bacteria</taxon>
        <taxon>Pseudomonadati</taxon>
        <taxon>Bacteroidota</taxon>
        <taxon>Chitinophagia</taxon>
        <taxon>Chitinophagales</taxon>
        <taxon>Chitinophagaceae</taxon>
        <taxon>Chitinophaga</taxon>
    </lineage>
</organism>
<comment type="caution">
    <text evidence="1">The sequence shown here is derived from an EMBL/GenBank/DDBJ whole genome shotgun (WGS) entry which is preliminary data.</text>
</comment>